<proteinExistence type="predicted"/>
<keyword evidence="3" id="KW-1185">Reference proteome</keyword>
<organism evidence="2 3">
    <name type="scientific">Micromonospora rhizosphaerae</name>
    <dbReference type="NCBI Taxonomy" id="568872"/>
    <lineage>
        <taxon>Bacteria</taxon>
        <taxon>Bacillati</taxon>
        <taxon>Actinomycetota</taxon>
        <taxon>Actinomycetes</taxon>
        <taxon>Micromonosporales</taxon>
        <taxon>Micromonosporaceae</taxon>
        <taxon>Micromonospora</taxon>
    </lineage>
</organism>
<accession>A0A1C6SZU4</accession>
<feature type="compositionally biased region" description="Low complexity" evidence="1">
    <location>
        <begin position="157"/>
        <end position="166"/>
    </location>
</feature>
<feature type="compositionally biased region" description="Pro residues" evidence="1">
    <location>
        <begin position="392"/>
        <end position="409"/>
    </location>
</feature>
<feature type="compositionally biased region" description="Basic and acidic residues" evidence="1">
    <location>
        <begin position="198"/>
        <end position="225"/>
    </location>
</feature>
<name>A0A1C6SZU4_9ACTN</name>
<evidence type="ECO:0000256" key="1">
    <source>
        <dbReference type="SAM" id="MobiDB-lite"/>
    </source>
</evidence>
<sequence>MPADGYLRSLLTAGARPVRHRGGVRELLGLPEPGARISFTTGPRAAGFVYRRTGAAAPPATQATSWQVQVVEDPADVDSWPVAPGNSAPAPQPPESTPPGYARSTPNPPSPEWRPAVTTGSPAGRFHSGSTRPDGTVPVPVPPAGPQQSEQARPHSGDPVVVRVPGVTPPPLPAAPAPPLTAADPPPHSFSSRSCEAVPHRDHAVPQDRKGVDAQHSDPDSERRPAAPTPVPPPHRAASGDSPQDPGRLDRARLTDQDNYSPSTEPTPSDQHAPVGDVTPGPEHHGWPAHTALDQPQATRPGRMPSPPGPRPARRAAETTIDIPQPDPRPARRTAETTTGIPEPGPLRQPAPRSTTGDGAPPEDAGIAPAGLRARSPVPRKAAGHRSEPQPALEPEPISPPPAPAAPPAVPVVVVAPRPGPAAFWERRNVGRLRGRIPR</sequence>
<dbReference type="AlphaFoldDB" id="A0A1C6SZU4"/>
<feature type="compositionally biased region" description="Pro residues" evidence="1">
    <location>
        <begin position="167"/>
        <end position="188"/>
    </location>
</feature>
<feature type="compositionally biased region" description="Basic and acidic residues" evidence="1">
    <location>
        <begin position="247"/>
        <end position="256"/>
    </location>
</feature>
<protein>
    <submittedName>
        <fullName evidence="2">Uncharacterized protein</fullName>
    </submittedName>
</protein>
<feature type="region of interest" description="Disordered" evidence="1">
    <location>
        <begin position="72"/>
        <end position="409"/>
    </location>
</feature>
<dbReference type="EMBL" id="FMHV01000002">
    <property type="protein sequence ID" value="SCL34929.1"/>
    <property type="molecule type" value="Genomic_DNA"/>
</dbReference>
<gene>
    <name evidence="2" type="ORF">GA0070624_5121</name>
</gene>
<dbReference type="Proteomes" id="UP000199413">
    <property type="component" value="Unassembled WGS sequence"/>
</dbReference>
<dbReference type="STRING" id="568872.GA0070624_5121"/>
<evidence type="ECO:0000313" key="3">
    <source>
        <dbReference type="Proteomes" id="UP000199413"/>
    </source>
</evidence>
<feature type="compositionally biased region" description="Polar residues" evidence="1">
    <location>
        <begin position="257"/>
        <end position="270"/>
    </location>
</feature>
<evidence type="ECO:0000313" key="2">
    <source>
        <dbReference type="EMBL" id="SCL34929.1"/>
    </source>
</evidence>
<reference evidence="3" key="1">
    <citation type="submission" date="2016-06" db="EMBL/GenBank/DDBJ databases">
        <authorList>
            <person name="Varghese N."/>
            <person name="Submissions Spin"/>
        </authorList>
    </citation>
    <scope>NUCLEOTIDE SEQUENCE [LARGE SCALE GENOMIC DNA]</scope>
    <source>
        <strain evidence="3">DSM 45431</strain>
    </source>
</reference>